<dbReference type="Proteomes" id="UP000199421">
    <property type="component" value="Unassembled WGS sequence"/>
</dbReference>
<proteinExistence type="inferred from homology"/>
<evidence type="ECO:0000256" key="1">
    <source>
        <dbReference type="ARBA" id="ARBA00004141"/>
    </source>
</evidence>
<evidence type="ECO:0000256" key="13">
    <source>
        <dbReference type="SAM" id="SignalP"/>
    </source>
</evidence>
<evidence type="ECO:0000256" key="7">
    <source>
        <dbReference type="ARBA" id="ARBA00022989"/>
    </source>
</evidence>
<dbReference type="InterPro" id="IPR045083">
    <property type="entry name" value="ATP_synth_F0_asu_bact/mt"/>
</dbReference>
<dbReference type="GO" id="GO:0005886">
    <property type="term" value="C:plasma membrane"/>
    <property type="evidence" value="ECO:0007669"/>
    <property type="project" value="UniProtKB-SubCell"/>
</dbReference>
<keyword evidence="6 11" id="KW-0375">Hydrogen ion transport</keyword>
<comment type="similarity">
    <text evidence="2 11 12">Belongs to the ATPase A chain family.</text>
</comment>
<feature type="transmembrane region" description="Helical" evidence="11">
    <location>
        <begin position="362"/>
        <end position="384"/>
    </location>
</feature>
<dbReference type="GO" id="GO:0045259">
    <property type="term" value="C:proton-transporting ATP synthase complex"/>
    <property type="evidence" value="ECO:0007669"/>
    <property type="project" value="UniProtKB-KW"/>
</dbReference>
<comment type="function">
    <text evidence="11 12">Key component of the proton channel; it plays a direct role in the translocation of protons across the membrane.</text>
</comment>
<name>A0A1H7XA34_OLID1</name>
<dbReference type="PANTHER" id="PTHR11410:SF0">
    <property type="entry name" value="ATP SYNTHASE SUBUNIT A"/>
    <property type="match status" value="1"/>
</dbReference>
<evidence type="ECO:0000256" key="4">
    <source>
        <dbReference type="ARBA" id="ARBA00022547"/>
    </source>
</evidence>
<keyword evidence="10 11" id="KW-0066">ATP synthesis</keyword>
<evidence type="ECO:0000256" key="11">
    <source>
        <dbReference type="HAMAP-Rule" id="MF_01393"/>
    </source>
</evidence>
<keyword evidence="13" id="KW-0732">Signal</keyword>
<evidence type="ECO:0000313" key="15">
    <source>
        <dbReference type="Proteomes" id="UP000199421"/>
    </source>
</evidence>
<dbReference type="OrthoDB" id="9809130at2"/>
<feature type="transmembrane region" description="Helical" evidence="11">
    <location>
        <begin position="229"/>
        <end position="252"/>
    </location>
</feature>
<dbReference type="GO" id="GO:0046933">
    <property type="term" value="F:proton-transporting ATP synthase activity, rotational mechanism"/>
    <property type="evidence" value="ECO:0007669"/>
    <property type="project" value="UniProtKB-UniRule"/>
</dbReference>
<keyword evidence="3 11" id="KW-0813">Transport</keyword>
<comment type="subcellular location">
    <subcellularLocation>
        <location evidence="11 12">Cell membrane</location>
        <topology evidence="11 12">Multi-pass membrane protein</topology>
    </subcellularLocation>
    <subcellularLocation>
        <location evidence="1">Membrane</location>
        <topology evidence="1">Multi-pass membrane protein</topology>
    </subcellularLocation>
</comment>
<organism evidence="14 15">
    <name type="scientific">Olivibacter domesticus</name>
    <name type="common">Pseudosphingobacterium domesticum</name>
    <dbReference type="NCBI Taxonomy" id="407022"/>
    <lineage>
        <taxon>Bacteria</taxon>
        <taxon>Pseudomonadati</taxon>
        <taxon>Bacteroidota</taxon>
        <taxon>Sphingobacteriia</taxon>
        <taxon>Sphingobacteriales</taxon>
        <taxon>Sphingobacteriaceae</taxon>
        <taxon>Olivibacter</taxon>
    </lineage>
</organism>
<dbReference type="PANTHER" id="PTHR11410">
    <property type="entry name" value="ATP SYNTHASE SUBUNIT A"/>
    <property type="match status" value="1"/>
</dbReference>
<feature type="chain" id="PRO_5011651479" description="ATP synthase subunit a" evidence="13">
    <location>
        <begin position="30"/>
        <end position="390"/>
    </location>
</feature>
<keyword evidence="8 11" id="KW-0406">Ion transport</keyword>
<evidence type="ECO:0000256" key="9">
    <source>
        <dbReference type="ARBA" id="ARBA00023136"/>
    </source>
</evidence>
<evidence type="ECO:0000256" key="3">
    <source>
        <dbReference type="ARBA" id="ARBA00022448"/>
    </source>
</evidence>
<dbReference type="PRINTS" id="PR00123">
    <property type="entry name" value="ATPASEA"/>
</dbReference>
<keyword evidence="7 11" id="KW-1133">Transmembrane helix</keyword>
<dbReference type="Pfam" id="PF00119">
    <property type="entry name" value="ATP-synt_A"/>
    <property type="match status" value="1"/>
</dbReference>
<evidence type="ECO:0000313" key="14">
    <source>
        <dbReference type="EMBL" id="SEM30543.1"/>
    </source>
</evidence>
<keyword evidence="5 11" id="KW-0812">Transmembrane</keyword>
<protein>
    <recommendedName>
        <fullName evidence="11 12">ATP synthase subunit a</fullName>
    </recommendedName>
    <alternativeName>
        <fullName evidence="11">ATP synthase F0 sector subunit a</fullName>
    </alternativeName>
    <alternativeName>
        <fullName evidence="11">F-ATPase subunit 6</fullName>
    </alternativeName>
</protein>
<feature type="transmembrane region" description="Helical" evidence="11">
    <location>
        <begin position="170"/>
        <end position="191"/>
    </location>
</feature>
<dbReference type="STRING" id="407022.SAMN05661044_04802"/>
<dbReference type="CDD" id="cd00310">
    <property type="entry name" value="ATP-synt_Fo_a_6"/>
    <property type="match status" value="1"/>
</dbReference>
<keyword evidence="4 11" id="KW-0138">CF(0)</keyword>
<dbReference type="HAMAP" id="MF_01393">
    <property type="entry name" value="ATP_synth_a_bact"/>
    <property type="match status" value="1"/>
</dbReference>
<feature type="transmembrane region" description="Helical" evidence="11">
    <location>
        <begin position="300"/>
        <end position="322"/>
    </location>
</feature>
<keyword evidence="11" id="KW-1003">Cell membrane</keyword>
<accession>A0A1H7XA34</accession>
<evidence type="ECO:0000256" key="5">
    <source>
        <dbReference type="ARBA" id="ARBA00022692"/>
    </source>
</evidence>
<sequence length="390" mass="44012">MKFSHFLTSKKIGILAFLAVFFTFLNVNAQNHGQEHATDSAVVEQVETGHHDSHEEKKFDINTFIFHHIGDSYEFHFWGHGENWTGLYLPVILYTPNGLVCFSSKEFHLNDDGSVVVEKAGMRFAKAHGKIYYAAEEAVHGSYVHHEKNDKGKEVVTNTRPLDFSITKNVFTIFFSVALLLVIFLTVASGYKKREGKAPKGLQSVLEPIIIFVRDDIAKPNLGHKYERFMPYLLTVFFFIWINNMLGLVPFFPGGANVTGNIAITMVLAVFTLIIILFNGNKYYWGHIFNPPVPWWLKPLMIPVEIFGIFTKPFALMIRLFANITAGHILVLSLLCLVFIFSSLAVAPVSVFFVVFIGAIELLVAFIQAFIFTILSALFIGMAIEEHADH</sequence>
<evidence type="ECO:0000256" key="12">
    <source>
        <dbReference type="RuleBase" id="RU000483"/>
    </source>
</evidence>
<dbReference type="AlphaFoldDB" id="A0A1H7XA34"/>
<feature type="transmembrane region" description="Helical" evidence="11">
    <location>
        <begin position="258"/>
        <end position="279"/>
    </location>
</feature>
<gene>
    <name evidence="11" type="primary">atpB</name>
    <name evidence="14" type="ORF">SAMN05661044_04802</name>
</gene>
<dbReference type="InterPro" id="IPR000568">
    <property type="entry name" value="ATP_synth_F0_asu"/>
</dbReference>
<evidence type="ECO:0000256" key="10">
    <source>
        <dbReference type="ARBA" id="ARBA00023310"/>
    </source>
</evidence>
<dbReference type="EMBL" id="FOAF01000010">
    <property type="protein sequence ID" value="SEM30543.1"/>
    <property type="molecule type" value="Genomic_DNA"/>
</dbReference>
<evidence type="ECO:0000256" key="6">
    <source>
        <dbReference type="ARBA" id="ARBA00022781"/>
    </source>
</evidence>
<keyword evidence="9 11" id="KW-0472">Membrane</keyword>
<dbReference type="RefSeq" id="WP_093330149.1">
    <property type="nucleotide sequence ID" value="NZ_FOAF01000010.1"/>
</dbReference>
<dbReference type="InterPro" id="IPR035908">
    <property type="entry name" value="F0_ATP_A_sf"/>
</dbReference>
<reference evidence="15" key="1">
    <citation type="submission" date="2016-10" db="EMBL/GenBank/DDBJ databases">
        <authorList>
            <person name="Varghese N."/>
            <person name="Submissions S."/>
        </authorList>
    </citation>
    <scope>NUCLEOTIDE SEQUENCE [LARGE SCALE GENOMIC DNA]</scope>
    <source>
        <strain evidence="15">DSM 18733</strain>
    </source>
</reference>
<dbReference type="Gene3D" id="1.20.120.220">
    <property type="entry name" value="ATP synthase, F0 complex, subunit A"/>
    <property type="match status" value="1"/>
</dbReference>
<feature type="transmembrane region" description="Helical" evidence="11">
    <location>
        <begin position="328"/>
        <end position="355"/>
    </location>
</feature>
<dbReference type="NCBIfam" id="TIGR01131">
    <property type="entry name" value="ATP_synt_6_or_A"/>
    <property type="match status" value="1"/>
</dbReference>
<evidence type="ECO:0000256" key="8">
    <source>
        <dbReference type="ARBA" id="ARBA00023065"/>
    </source>
</evidence>
<evidence type="ECO:0000256" key="2">
    <source>
        <dbReference type="ARBA" id="ARBA00006810"/>
    </source>
</evidence>
<feature type="signal peptide" evidence="13">
    <location>
        <begin position="1"/>
        <end position="29"/>
    </location>
</feature>
<keyword evidence="15" id="KW-1185">Reference proteome</keyword>
<dbReference type="SUPFAM" id="SSF81336">
    <property type="entry name" value="F1F0 ATP synthase subunit A"/>
    <property type="match status" value="1"/>
</dbReference>